<dbReference type="FunFam" id="3.40.50.300:FF:002884">
    <property type="entry name" value="ATP-dependent DNA helicase"/>
    <property type="match status" value="1"/>
</dbReference>
<evidence type="ECO:0000313" key="6">
    <source>
        <dbReference type="EnsemblPlants" id="Bo9g084450.1"/>
    </source>
</evidence>
<dbReference type="GO" id="GO:0006281">
    <property type="term" value="P:DNA repair"/>
    <property type="evidence" value="ECO:0007669"/>
    <property type="project" value="UniProtKB-KW"/>
</dbReference>
<keyword evidence="1" id="KW-0378">Hydrolase</keyword>
<keyword evidence="1" id="KW-0234">DNA repair</keyword>
<evidence type="ECO:0000313" key="7">
    <source>
        <dbReference type="Proteomes" id="UP000032141"/>
    </source>
</evidence>
<reference evidence="6" key="2">
    <citation type="submission" date="2015-03" db="UniProtKB">
        <authorList>
            <consortium name="EnsemblPlants"/>
        </authorList>
    </citation>
    <scope>IDENTIFICATION</scope>
</reference>
<keyword evidence="1" id="KW-0067">ATP-binding</keyword>
<name>A0A0D3E8N8_BRAOL</name>
<evidence type="ECO:0000256" key="1">
    <source>
        <dbReference type="RuleBase" id="RU363044"/>
    </source>
</evidence>
<dbReference type="InterPro" id="IPR027417">
    <property type="entry name" value="P-loop_NTPase"/>
</dbReference>
<dbReference type="Pfam" id="PF21530">
    <property type="entry name" value="Pif1_2B_dom"/>
    <property type="match status" value="1"/>
</dbReference>
<feature type="domain" description="DNA helicase Pif1-like 2B" evidence="5">
    <location>
        <begin position="938"/>
        <end position="983"/>
    </location>
</feature>
<feature type="region of interest" description="Disordered" evidence="2">
    <location>
        <begin position="249"/>
        <end position="323"/>
    </location>
</feature>
<feature type="compositionally biased region" description="Polar residues" evidence="2">
    <location>
        <begin position="263"/>
        <end position="278"/>
    </location>
</feature>
<comment type="cofactor">
    <cofactor evidence="1">
        <name>Mg(2+)</name>
        <dbReference type="ChEBI" id="CHEBI:18420"/>
    </cofactor>
</comment>
<proteinExistence type="inferred from homology"/>
<keyword evidence="1" id="KW-0547">Nucleotide-binding</keyword>
<feature type="region of interest" description="Disordered" evidence="2">
    <location>
        <begin position="1"/>
        <end position="45"/>
    </location>
</feature>
<dbReference type="AlphaFoldDB" id="A0A0D3E8N8"/>
<evidence type="ECO:0000256" key="2">
    <source>
        <dbReference type="SAM" id="MobiDB-lite"/>
    </source>
</evidence>
<dbReference type="GO" id="GO:0043139">
    <property type="term" value="F:5'-3' DNA helicase activity"/>
    <property type="evidence" value="ECO:0007669"/>
    <property type="project" value="UniProtKB-EC"/>
</dbReference>
<feature type="domain" description="DNA helicase Pif1-like DEAD-box helicase" evidence="3">
    <location>
        <begin position="852"/>
        <end position="912"/>
    </location>
</feature>
<sequence>MTQKNEEVPPGSHDLISSQQRKRKRRADNNESENTQPCGEASNNISTSVPLRKAFTRVLNDISNIPTNLRFSTVSIGTNPTNDSGNVKDQKALAKRLKSNSYKFMSQSSNQTTVSNIVGGSNNNKETLKRKRTTSIDVTEHTPSSYSSKKKCSKPGVLADITNTLPSMLGTPSTSGSCISKISTKGKDKVVAEDNKLKSNTRTKKCRKTLEQQFDGCVDDYSSCEDDEDQAFQCDYEEESELYKEQVYDCSSEESDTSDNETINCNPISKDSNANQRSPDVLSKEGNQEINTQRTSSCAKMVKRTSSSAQMMKPTSSRKSRGYIDDGDPTYKCEHCGAIMWYGERINNKKHTRKPKFALCCGQGQVQLPLLKDSPAILKQLLHGSDEQSRYFRDNIRAINMVFSFTSLGGKFDHSAPKGSGPKMIVLQGENYHLMGSLKPPAGDPAKFGQLYIVDTENEVTNRASIIGKYKKSAEKAKKESIRNQVIQSLMTMLNEVNPYVHQFRSAKDRFETNPQETFHMRIISSRAKDGRTYDTPTASEVAALIPGDFNLDMDKRDIVLQEKQTGWLKRISEIHPSYLALQYPLIFTYGEDGFRLGIKKKETEATAKLKRQTISMRQWYAFRLQERENECHTLLHSKRLFQQFLVDSYTSIESNRLCYLRMNQKSLRSDSYDSIQQSRNAGKEDMHDQGSRFLLPASFTGGPRYMKNNYLDAMAICKYFGFPDLFITFTCNPKWPEITRYLQQRCLTADDRPDIIGRIFKIKLDSLMIDLTDKELLGKTVSYLCLSDAEKKQYALTEIEKLLKSNGTSLEKFKNMPKPLPDIVNNNVLIMDELSYDRQELEADLQRDTPKLTDEQKKIFDEITDAVITKKGGVFFVYGFGGTGKTFLWRLLSAAVRVRGEVCLNVASSGEERIYLSSDSIDASDKFSVNDQALTPDFLNRIKASGLPNHSLRLKVGCPVMLLRNIDPTGGLMNGTRLQITEMYDFMIKAKVITGEKVGRTVLIPRLSITPSDKKMPFKMRRRQLPIGVAFAITINKSQGQTLSEVGIYLPRPVFSHGQLYVAVSRVTSKKGLKILIVDSEGKPQRQTKNVVFREIFDNL</sequence>
<dbReference type="InterPro" id="IPR049163">
    <property type="entry name" value="Pif1-like_2B_dom"/>
</dbReference>
<feature type="compositionally biased region" description="Polar residues" evidence="2">
    <location>
        <begin position="288"/>
        <end position="315"/>
    </location>
</feature>
<keyword evidence="1" id="KW-0233">DNA recombination</keyword>
<evidence type="ECO:0000259" key="4">
    <source>
        <dbReference type="Pfam" id="PF14214"/>
    </source>
</evidence>
<dbReference type="Gene3D" id="3.40.50.300">
    <property type="entry name" value="P-loop containing nucleotide triphosphate hydrolases"/>
    <property type="match status" value="1"/>
</dbReference>
<dbReference type="PANTHER" id="PTHR45786:SF66">
    <property type="entry name" value="HOOK MOTIF PROTEIN, PUTATIVE-RELATED"/>
    <property type="match status" value="1"/>
</dbReference>
<dbReference type="CDD" id="cd18809">
    <property type="entry name" value="SF1_C_RecD"/>
    <property type="match status" value="1"/>
</dbReference>
<comment type="similarity">
    <text evidence="1">Belongs to the helicase family.</text>
</comment>
<dbReference type="eggNOG" id="KOG0987">
    <property type="taxonomic scope" value="Eukaryota"/>
</dbReference>
<dbReference type="Proteomes" id="UP000032141">
    <property type="component" value="Chromosome C9"/>
</dbReference>
<dbReference type="EnsemblPlants" id="Bo9g084450.1">
    <property type="protein sequence ID" value="Bo9g084450.1"/>
    <property type="gene ID" value="Bo9g084450"/>
</dbReference>
<dbReference type="Pfam" id="PF05970">
    <property type="entry name" value="PIF1"/>
    <property type="match status" value="1"/>
</dbReference>
<feature type="domain" description="Helitron helicase-like" evidence="4">
    <location>
        <begin position="620"/>
        <end position="786"/>
    </location>
</feature>
<dbReference type="OMA" id="EVTNRAS"/>
<dbReference type="Pfam" id="PF14214">
    <property type="entry name" value="Helitron_like_N"/>
    <property type="match status" value="1"/>
</dbReference>
<evidence type="ECO:0000259" key="3">
    <source>
        <dbReference type="Pfam" id="PF05970"/>
    </source>
</evidence>
<comment type="catalytic activity">
    <reaction evidence="1">
        <text>ATP + H2O = ADP + phosphate + H(+)</text>
        <dbReference type="Rhea" id="RHEA:13065"/>
        <dbReference type="ChEBI" id="CHEBI:15377"/>
        <dbReference type="ChEBI" id="CHEBI:15378"/>
        <dbReference type="ChEBI" id="CHEBI:30616"/>
        <dbReference type="ChEBI" id="CHEBI:43474"/>
        <dbReference type="ChEBI" id="CHEBI:456216"/>
        <dbReference type="EC" id="5.6.2.3"/>
    </reaction>
</comment>
<protein>
    <recommendedName>
        <fullName evidence="1">ATP-dependent DNA helicase</fullName>
        <ecNumber evidence="1">5.6.2.3</ecNumber>
    </recommendedName>
</protein>
<feature type="compositionally biased region" description="Polar residues" evidence="2">
    <location>
        <begin position="32"/>
        <end position="45"/>
    </location>
</feature>
<reference evidence="6 7" key="1">
    <citation type="journal article" date="2014" name="Genome Biol.">
        <title>Transcriptome and methylome profiling reveals relics of genome dominance in the mesopolyploid Brassica oleracea.</title>
        <authorList>
            <person name="Parkin I.A."/>
            <person name="Koh C."/>
            <person name="Tang H."/>
            <person name="Robinson S.J."/>
            <person name="Kagale S."/>
            <person name="Clarke W.E."/>
            <person name="Town C.D."/>
            <person name="Nixon J."/>
            <person name="Krishnakumar V."/>
            <person name="Bidwell S.L."/>
            <person name="Denoeud F."/>
            <person name="Belcram H."/>
            <person name="Links M.G."/>
            <person name="Just J."/>
            <person name="Clarke C."/>
            <person name="Bender T."/>
            <person name="Huebert T."/>
            <person name="Mason A.S."/>
            <person name="Pires J.C."/>
            <person name="Barker G."/>
            <person name="Moore J."/>
            <person name="Walley P.G."/>
            <person name="Manoli S."/>
            <person name="Batley J."/>
            <person name="Edwards D."/>
            <person name="Nelson M.N."/>
            <person name="Wang X."/>
            <person name="Paterson A.H."/>
            <person name="King G."/>
            <person name="Bancroft I."/>
            <person name="Chalhoub B."/>
            <person name="Sharpe A.G."/>
        </authorList>
    </citation>
    <scope>NUCLEOTIDE SEQUENCE</scope>
    <source>
        <strain evidence="6 7">cv. TO1000</strain>
    </source>
</reference>
<dbReference type="GO" id="GO:0016887">
    <property type="term" value="F:ATP hydrolysis activity"/>
    <property type="evidence" value="ECO:0007669"/>
    <property type="project" value="RHEA"/>
</dbReference>
<dbReference type="Gramene" id="Bo9g084450.1">
    <property type="protein sequence ID" value="Bo9g084450.1"/>
    <property type="gene ID" value="Bo9g084450"/>
</dbReference>
<keyword evidence="1" id="KW-0347">Helicase</keyword>
<evidence type="ECO:0000259" key="5">
    <source>
        <dbReference type="Pfam" id="PF21530"/>
    </source>
</evidence>
<dbReference type="InterPro" id="IPR025476">
    <property type="entry name" value="Helitron_helicase-like"/>
</dbReference>
<dbReference type="InterPro" id="IPR010285">
    <property type="entry name" value="DNA_helicase_pif1-like_DEAD"/>
</dbReference>
<dbReference type="PANTHER" id="PTHR45786">
    <property type="entry name" value="DNA BINDING PROTEIN-LIKE"/>
    <property type="match status" value="1"/>
</dbReference>
<keyword evidence="7" id="KW-1185">Reference proteome</keyword>
<dbReference type="GO" id="GO:0006310">
    <property type="term" value="P:DNA recombination"/>
    <property type="evidence" value="ECO:0007669"/>
    <property type="project" value="UniProtKB-KW"/>
</dbReference>
<organism evidence="6 7">
    <name type="scientific">Brassica oleracea var. oleracea</name>
    <dbReference type="NCBI Taxonomy" id="109376"/>
    <lineage>
        <taxon>Eukaryota</taxon>
        <taxon>Viridiplantae</taxon>
        <taxon>Streptophyta</taxon>
        <taxon>Embryophyta</taxon>
        <taxon>Tracheophyta</taxon>
        <taxon>Spermatophyta</taxon>
        <taxon>Magnoliopsida</taxon>
        <taxon>eudicotyledons</taxon>
        <taxon>Gunneridae</taxon>
        <taxon>Pentapetalae</taxon>
        <taxon>rosids</taxon>
        <taxon>malvids</taxon>
        <taxon>Brassicales</taxon>
        <taxon>Brassicaceae</taxon>
        <taxon>Brassiceae</taxon>
        <taxon>Brassica</taxon>
    </lineage>
</organism>
<accession>A0A0D3E8N8</accession>
<dbReference type="GO" id="GO:0005524">
    <property type="term" value="F:ATP binding"/>
    <property type="evidence" value="ECO:0007669"/>
    <property type="project" value="UniProtKB-KW"/>
</dbReference>
<dbReference type="GO" id="GO:0000723">
    <property type="term" value="P:telomere maintenance"/>
    <property type="evidence" value="ECO:0007669"/>
    <property type="project" value="InterPro"/>
</dbReference>
<feature type="region of interest" description="Disordered" evidence="2">
    <location>
        <begin position="132"/>
        <end position="151"/>
    </location>
</feature>
<dbReference type="HOGENOM" id="CLU_001324_12_1_1"/>
<keyword evidence="1" id="KW-0227">DNA damage</keyword>
<dbReference type="EC" id="5.6.2.3" evidence="1"/>
<dbReference type="SUPFAM" id="SSF52540">
    <property type="entry name" value="P-loop containing nucleoside triphosphate hydrolases"/>
    <property type="match status" value="2"/>
</dbReference>